<sequence>MACQIDKSSIFKKIANLVYSVFAISGFGRAPMPLFYFASGLIDFIPI</sequence>
<dbReference type="Proteomes" id="UP000095392">
    <property type="component" value="Unassembled WGS sequence"/>
</dbReference>
<evidence type="ECO:0000313" key="2">
    <source>
        <dbReference type="EMBL" id="OES26239.1"/>
    </source>
</evidence>
<evidence type="ECO:0000256" key="1">
    <source>
        <dbReference type="SAM" id="Phobius"/>
    </source>
</evidence>
<keyword evidence="1" id="KW-0812">Transmembrane</keyword>
<gene>
    <name evidence="2" type="ORF">BFV95_4206</name>
</gene>
<protein>
    <submittedName>
        <fullName evidence="2">Uncharacterized protein</fullName>
    </submittedName>
</protein>
<reference evidence="2 3" key="1">
    <citation type="submission" date="2016-09" db="EMBL/GenBank/DDBJ databases">
        <title>Draft Genome Sequence of four Alteromonas macleodii strains isolated from copper coupons and grown long-term at elevated copper levels.</title>
        <authorList>
            <person name="Cusick K."/>
            <person name="Dale J."/>
            <person name="Little B."/>
            <person name="Biffinger J."/>
        </authorList>
    </citation>
    <scope>NUCLEOTIDE SEQUENCE [LARGE SCALE GENOMIC DNA]</scope>
    <source>
        <strain evidence="2 3">KCP01</strain>
    </source>
</reference>
<keyword evidence="1" id="KW-1133">Transmembrane helix</keyword>
<dbReference type="EMBL" id="MIPY01000035">
    <property type="protein sequence ID" value="OES26239.1"/>
    <property type="molecule type" value="Genomic_DNA"/>
</dbReference>
<proteinExistence type="predicted"/>
<keyword evidence="3" id="KW-1185">Reference proteome</keyword>
<accession>A0AB36FM83</accession>
<organism evidence="2 3">
    <name type="scientific">Alteromonas macleodii</name>
    <name type="common">Pseudoalteromonas macleodii</name>
    <dbReference type="NCBI Taxonomy" id="28108"/>
    <lineage>
        <taxon>Bacteria</taxon>
        <taxon>Pseudomonadati</taxon>
        <taxon>Pseudomonadota</taxon>
        <taxon>Gammaproteobacteria</taxon>
        <taxon>Alteromonadales</taxon>
        <taxon>Alteromonadaceae</taxon>
        <taxon>Alteromonas/Salinimonas group</taxon>
        <taxon>Alteromonas</taxon>
    </lineage>
</organism>
<feature type="transmembrane region" description="Helical" evidence="1">
    <location>
        <begin position="17"/>
        <end position="38"/>
    </location>
</feature>
<comment type="caution">
    <text evidence="2">The sequence shown here is derived from an EMBL/GenBank/DDBJ whole genome shotgun (WGS) entry which is preliminary data.</text>
</comment>
<keyword evidence="1" id="KW-0472">Membrane</keyword>
<name>A0AB36FM83_ALTMA</name>
<dbReference type="AlphaFoldDB" id="A0AB36FM83"/>
<evidence type="ECO:0000313" key="3">
    <source>
        <dbReference type="Proteomes" id="UP000095392"/>
    </source>
</evidence>